<dbReference type="OMA" id="CVEYAHA"/>
<reference evidence="2" key="2">
    <citation type="submission" date="2024-10" db="UniProtKB">
        <authorList>
            <consortium name="EnsemblProtists"/>
        </authorList>
    </citation>
    <scope>IDENTIFICATION</scope>
</reference>
<feature type="signal peptide" evidence="1">
    <location>
        <begin position="1"/>
        <end position="22"/>
    </location>
</feature>
<dbReference type="Gene3D" id="3.40.50.1000">
    <property type="entry name" value="HAD superfamily/HAD-like"/>
    <property type="match status" value="1"/>
</dbReference>
<dbReference type="GeneID" id="17252097"/>
<dbReference type="GO" id="GO:0008967">
    <property type="term" value="F:phosphoglycolate phosphatase activity"/>
    <property type="evidence" value="ECO:0007669"/>
    <property type="project" value="TreeGrafter"/>
</dbReference>
<dbReference type="InterPro" id="IPR050155">
    <property type="entry name" value="HAD-like_hydrolase_sf"/>
</dbReference>
<keyword evidence="3" id="KW-1185">Reference proteome</keyword>
<dbReference type="InterPro" id="IPR041492">
    <property type="entry name" value="HAD_2"/>
</dbReference>
<dbReference type="AlphaFoldDB" id="A0A0D3I3W3"/>
<organism evidence="2 3">
    <name type="scientific">Emiliania huxleyi (strain CCMP1516)</name>
    <dbReference type="NCBI Taxonomy" id="280463"/>
    <lineage>
        <taxon>Eukaryota</taxon>
        <taxon>Haptista</taxon>
        <taxon>Haptophyta</taxon>
        <taxon>Prymnesiophyceae</taxon>
        <taxon>Isochrysidales</taxon>
        <taxon>Noelaerhabdaceae</taxon>
        <taxon>Emiliania</taxon>
    </lineage>
</organism>
<dbReference type="EnsemblProtists" id="EOD21608">
    <property type="protein sequence ID" value="EOD21608"/>
    <property type="gene ID" value="EMIHUDRAFT_240976"/>
</dbReference>
<dbReference type="PANTHER" id="PTHR43434">
    <property type="entry name" value="PHOSPHOGLYCOLATE PHOSPHATASE"/>
    <property type="match status" value="1"/>
</dbReference>
<dbReference type="SUPFAM" id="SSF56784">
    <property type="entry name" value="HAD-like"/>
    <property type="match status" value="1"/>
</dbReference>
<dbReference type="RefSeq" id="XP_005774037.1">
    <property type="nucleotide sequence ID" value="XM_005773980.1"/>
</dbReference>
<dbReference type="GeneID" id="17267153"/>
<dbReference type="SFLD" id="SFLDG01129">
    <property type="entry name" value="C1.5:_HAD__Beta-PGM__Phosphata"/>
    <property type="match status" value="1"/>
</dbReference>
<feature type="chain" id="PRO_5044053455" description="Phosphoglycolate phosphatase" evidence="1">
    <location>
        <begin position="23"/>
        <end position="261"/>
    </location>
</feature>
<dbReference type="KEGG" id="ehx:EMIHUDRAFT_240976"/>
<dbReference type="Gene3D" id="1.10.150.240">
    <property type="entry name" value="Putative phosphatase, domain 2"/>
    <property type="match status" value="1"/>
</dbReference>
<dbReference type="InterPro" id="IPR023214">
    <property type="entry name" value="HAD_sf"/>
</dbReference>
<dbReference type="HOGENOM" id="CLU_045011_19_0_1"/>
<dbReference type="InterPro" id="IPR023198">
    <property type="entry name" value="PGP-like_dom2"/>
</dbReference>
<reference evidence="3" key="1">
    <citation type="journal article" date="2013" name="Nature">
        <title>Pan genome of the phytoplankton Emiliania underpins its global distribution.</title>
        <authorList>
            <person name="Read B.A."/>
            <person name="Kegel J."/>
            <person name="Klute M.J."/>
            <person name="Kuo A."/>
            <person name="Lefebvre S.C."/>
            <person name="Maumus F."/>
            <person name="Mayer C."/>
            <person name="Miller J."/>
            <person name="Monier A."/>
            <person name="Salamov A."/>
            <person name="Young J."/>
            <person name="Aguilar M."/>
            <person name="Claverie J.M."/>
            <person name="Frickenhaus S."/>
            <person name="Gonzalez K."/>
            <person name="Herman E.K."/>
            <person name="Lin Y.C."/>
            <person name="Napier J."/>
            <person name="Ogata H."/>
            <person name="Sarno A.F."/>
            <person name="Shmutz J."/>
            <person name="Schroeder D."/>
            <person name="de Vargas C."/>
            <person name="Verret F."/>
            <person name="von Dassow P."/>
            <person name="Valentin K."/>
            <person name="Van de Peer Y."/>
            <person name="Wheeler G."/>
            <person name="Dacks J.B."/>
            <person name="Delwiche C.F."/>
            <person name="Dyhrman S.T."/>
            <person name="Glockner G."/>
            <person name="John U."/>
            <person name="Richards T."/>
            <person name="Worden A.Z."/>
            <person name="Zhang X."/>
            <person name="Grigoriev I.V."/>
            <person name="Allen A.E."/>
            <person name="Bidle K."/>
            <person name="Borodovsky M."/>
            <person name="Bowler C."/>
            <person name="Brownlee C."/>
            <person name="Cock J.M."/>
            <person name="Elias M."/>
            <person name="Gladyshev V.N."/>
            <person name="Groth M."/>
            <person name="Guda C."/>
            <person name="Hadaegh A."/>
            <person name="Iglesias-Rodriguez M.D."/>
            <person name="Jenkins J."/>
            <person name="Jones B.M."/>
            <person name="Lawson T."/>
            <person name="Leese F."/>
            <person name="Lindquist E."/>
            <person name="Lobanov A."/>
            <person name="Lomsadze A."/>
            <person name="Malik S.B."/>
            <person name="Marsh M.E."/>
            <person name="Mackinder L."/>
            <person name="Mock T."/>
            <person name="Mueller-Roeber B."/>
            <person name="Pagarete A."/>
            <person name="Parker M."/>
            <person name="Probert I."/>
            <person name="Quesneville H."/>
            <person name="Raines C."/>
            <person name="Rensing S.A."/>
            <person name="Riano-Pachon D.M."/>
            <person name="Richier S."/>
            <person name="Rokitta S."/>
            <person name="Shiraiwa Y."/>
            <person name="Soanes D.M."/>
            <person name="van der Giezen M."/>
            <person name="Wahlund T.M."/>
            <person name="Williams B."/>
            <person name="Wilson W."/>
            <person name="Wolfe G."/>
            <person name="Wurch L.L."/>
        </authorList>
    </citation>
    <scope>NUCLEOTIDE SEQUENCE</scope>
</reference>
<accession>A0A0D3I3W3</accession>
<proteinExistence type="predicted"/>
<dbReference type="PaxDb" id="2903-EOD05948"/>
<dbReference type="EnsemblProtists" id="EOD05948">
    <property type="protein sequence ID" value="EOD05948"/>
    <property type="gene ID" value="EMIHUDRAFT_219663"/>
</dbReference>
<name>A0A0D3I3W3_EMIH1</name>
<dbReference type="Pfam" id="PF13419">
    <property type="entry name" value="HAD_2"/>
    <property type="match status" value="1"/>
</dbReference>
<sequence length="261" mass="27803">MLVGFTLARSPLLLSLSMTSEARNRQTYLRASAAVIWDVDGTLVESTTLGFTATNEVLSTSGYRMVTEDEYKLGCRFTTPDRFNYHIERPAGSAEGGQLGDLFDKTYVRRVSRETAGLFDGLEKLLRSLTIAGHPMAVLSNACGEYVRAVLSANELDEKPGVRVPLFKEALGADEVAEAKPSGVGLLEICSRIEAVPEASVYVGDAPTDGKAARAAGMRSVGVAWGANPAAALEADFDVVVSDVPALIVALRTLLGDDEKS</sequence>
<dbReference type="KEGG" id="ehx:EMIHUDRAFT_219663"/>
<protein>
    <recommendedName>
        <fullName evidence="4">Phosphoglycolate phosphatase</fullName>
    </recommendedName>
</protein>
<dbReference type="Proteomes" id="UP000013827">
    <property type="component" value="Unassembled WGS sequence"/>
</dbReference>
<dbReference type="RefSeq" id="XP_005758377.1">
    <property type="nucleotide sequence ID" value="XM_005758320.1"/>
</dbReference>
<evidence type="ECO:0008006" key="4">
    <source>
        <dbReference type="Google" id="ProtNLM"/>
    </source>
</evidence>
<dbReference type="InterPro" id="IPR036412">
    <property type="entry name" value="HAD-like_sf"/>
</dbReference>
<dbReference type="PANTHER" id="PTHR43434:SF1">
    <property type="entry name" value="PHOSPHOGLYCOLATE PHOSPHATASE"/>
    <property type="match status" value="1"/>
</dbReference>
<keyword evidence="1" id="KW-0732">Signal</keyword>
<dbReference type="GO" id="GO:0006281">
    <property type="term" value="P:DNA repair"/>
    <property type="evidence" value="ECO:0007669"/>
    <property type="project" value="TreeGrafter"/>
</dbReference>
<evidence type="ECO:0000313" key="3">
    <source>
        <dbReference type="Proteomes" id="UP000013827"/>
    </source>
</evidence>
<dbReference type="eggNOG" id="ENOG502S1S7">
    <property type="taxonomic scope" value="Eukaryota"/>
</dbReference>
<evidence type="ECO:0000256" key="1">
    <source>
        <dbReference type="SAM" id="SignalP"/>
    </source>
</evidence>
<dbReference type="SFLD" id="SFLDS00003">
    <property type="entry name" value="Haloacid_Dehalogenase"/>
    <property type="match status" value="1"/>
</dbReference>
<evidence type="ECO:0000313" key="2">
    <source>
        <dbReference type="EnsemblProtists" id="EOD05948"/>
    </source>
</evidence>